<dbReference type="PANTHER" id="PTHR48258:SF4">
    <property type="entry name" value="DUF4216 DOMAIN-CONTAINING PROTEIN"/>
    <property type="match status" value="1"/>
</dbReference>
<keyword evidence="3" id="KW-1185">Reference proteome</keyword>
<dbReference type="EMBL" id="OOIL02000779">
    <property type="protein sequence ID" value="VFQ69349.1"/>
    <property type="molecule type" value="Genomic_DNA"/>
</dbReference>
<feature type="domain" description="DUF4216" evidence="1">
    <location>
        <begin position="95"/>
        <end position="170"/>
    </location>
</feature>
<dbReference type="InterPro" id="IPR025312">
    <property type="entry name" value="DUF4216"/>
</dbReference>
<evidence type="ECO:0000259" key="1">
    <source>
        <dbReference type="Pfam" id="PF13952"/>
    </source>
</evidence>
<protein>
    <recommendedName>
        <fullName evidence="1">DUF4216 domain-containing protein</fullName>
    </recommendedName>
</protein>
<evidence type="ECO:0000313" key="3">
    <source>
        <dbReference type="Proteomes" id="UP000595140"/>
    </source>
</evidence>
<dbReference type="OrthoDB" id="1297366at2759"/>
<dbReference type="AlphaFoldDB" id="A0A484KZJ5"/>
<proteinExistence type="predicted"/>
<dbReference type="Proteomes" id="UP000595140">
    <property type="component" value="Unassembled WGS sequence"/>
</dbReference>
<organism evidence="2 3">
    <name type="scientific">Cuscuta campestris</name>
    <dbReference type="NCBI Taxonomy" id="132261"/>
    <lineage>
        <taxon>Eukaryota</taxon>
        <taxon>Viridiplantae</taxon>
        <taxon>Streptophyta</taxon>
        <taxon>Embryophyta</taxon>
        <taxon>Tracheophyta</taxon>
        <taxon>Spermatophyta</taxon>
        <taxon>Magnoliopsida</taxon>
        <taxon>eudicotyledons</taxon>
        <taxon>Gunneridae</taxon>
        <taxon>Pentapetalae</taxon>
        <taxon>asterids</taxon>
        <taxon>lamiids</taxon>
        <taxon>Solanales</taxon>
        <taxon>Convolvulaceae</taxon>
        <taxon>Cuscuteae</taxon>
        <taxon>Cuscuta</taxon>
        <taxon>Cuscuta subgen. Grammica</taxon>
        <taxon>Cuscuta sect. Cleistogrammica</taxon>
    </lineage>
</organism>
<accession>A0A484KZJ5</accession>
<reference evidence="2 3" key="1">
    <citation type="submission" date="2018-04" db="EMBL/GenBank/DDBJ databases">
        <authorList>
            <person name="Vogel A."/>
        </authorList>
    </citation>
    <scope>NUCLEOTIDE SEQUENCE [LARGE SCALE GENOMIC DNA]</scope>
</reference>
<name>A0A484KZJ5_9ASTE</name>
<evidence type="ECO:0000313" key="2">
    <source>
        <dbReference type="EMBL" id="VFQ69349.1"/>
    </source>
</evidence>
<dbReference type="Pfam" id="PF13952">
    <property type="entry name" value="DUF4216"/>
    <property type="match status" value="1"/>
</dbReference>
<gene>
    <name evidence="2" type="ORF">CCAM_LOCUS11125</name>
</gene>
<dbReference type="PANTHER" id="PTHR48258">
    <property type="entry name" value="DUF4218 DOMAIN-CONTAINING PROTEIN-RELATED"/>
    <property type="match status" value="1"/>
</dbReference>
<sequence length="291" mass="33721">MFPMLSNQEADRRRRIGFAKWFKLFAESYPTQLSNMLHELSRGPLLRARSYSGCFSNGFRFHTHSYGKTKSVANWGILAKGDQVDYYGKIDDIVELTYLGKERNYSITLFKGTWFDPTYGVRYNKASGVTDVKWNSRLNPPDEPFLLASLAQQVFYLEYPHSSLRSWRAVIITKPRFRIDCDVINTNGDDTSIEPLEDEPFQEGSIREPIIINDNDENTDVNRELNIPSVTMTSRMISEEQCKDQRMLPDDNAEDDLLLSTDEDRPLGLNGRPFRWKMQEIEGSLFIIFNL</sequence>